<evidence type="ECO:0000313" key="3">
    <source>
        <dbReference type="EMBL" id="KRT86839.1"/>
    </source>
</evidence>
<keyword evidence="1 3" id="KW-0863">Zinc-finger</keyword>
<feature type="domain" description="ZAD" evidence="2">
    <location>
        <begin position="29"/>
        <end position="106"/>
    </location>
</feature>
<dbReference type="SMART" id="SM00868">
    <property type="entry name" value="zf-AD"/>
    <property type="match status" value="1"/>
</dbReference>
<reference evidence="3 4" key="1">
    <citation type="submission" date="2015-09" db="EMBL/GenBank/DDBJ databases">
        <title>Draft genome of the scarab beetle Oryctes borbonicus.</title>
        <authorList>
            <person name="Meyer J.M."/>
            <person name="Markov G.V."/>
            <person name="Baskaran P."/>
            <person name="Herrmann M."/>
            <person name="Sommer R.J."/>
            <person name="Roedelsperger C."/>
        </authorList>
    </citation>
    <scope>NUCLEOTIDE SEQUENCE [LARGE SCALE GENOMIC DNA]</scope>
    <source>
        <strain evidence="3">OB123</strain>
        <tissue evidence="3">Whole animal</tissue>
    </source>
</reference>
<feature type="binding site" evidence="1">
    <location>
        <position position="82"/>
    </location>
    <ligand>
        <name>Zn(2+)</name>
        <dbReference type="ChEBI" id="CHEBI:29105"/>
    </ligand>
</feature>
<dbReference type="InterPro" id="IPR012934">
    <property type="entry name" value="Znf_AD"/>
</dbReference>
<feature type="binding site" evidence="1">
    <location>
        <position position="31"/>
    </location>
    <ligand>
        <name>Zn(2+)</name>
        <dbReference type="ChEBI" id="CHEBI:29105"/>
    </ligand>
</feature>
<evidence type="ECO:0000256" key="1">
    <source>
        <dbReference type="PROSITE-ProRule" id="PRU01263"/>
    </source>
</evidence>
<dbReference type="OrthoDB" id="6077919at2759"/>
<dbReference type="GO" id="GO:0005634">
    <property type="term" value="C:nucleus"/>
    <property type="evidence" value="ECO:0007669"/>
    <property type="project" value="InterPro"/>
</dbReference>
<gene>
    <name evidence="3" type="ORF">AMK59_2258</name>
</gene>
<dbReference type="PROSITE" id="PS51915">
    <property type="entry name" value="ZAD"/>
    <property type="match status" value="1"/>
</dbReference>
<dbReference type="SUPFAM" id="SSF57716">
    <property type="entry name" value="Glucocorticoid receptor-like (DNA-binding domain)"/>
    <property type="match status" value="1"/>
</dbReference>
<dbReference type="EMBL" id="LJIG01000101">
    <property type="protein sequence ID" value="KRT86839.1"/>
    <property type="molecule type" value="Genomic_DNA"/>
</dbReference>
<dbReference type="Pfam" id="PF07776">
    <property type="entry name" value="zf-AD"/>
    <property type="match status" value="1"/>
</dbReference>
<dbReference type="Gene3D" id="3.40.1800.20">
    <property type="match status" value="1"/>
</dbReference>
<keyword evidence="4" id="KW-1185">Reference proteome</keyword>
<dbReference type="AlphaFoldDB" id="A0A0T6BIW2"/>
<comment type="caution">
    <text evidence="3">The sequence shown here is derived from an EMBL/GenBank/DDBJ whole genome shotgun (WGS) entry which is preliminary data.</text>
</comment>
<evidence type="ECO:0000313" key="4">
    <source>
        <dbReference type="Proteomes" id="UP000051574"/>
    </source>
</evidence>
<name>A0A0T6BIW2_9SCAR</name>
<proteinExistence type="predicted"/>
<sequence>MEIGDSAVTINFKPIQTEIVDFYCNNVEIVCRICLERIDPDSKMCHIFPPTKSVHISTMIMACAAVQLAEGDGLPSTICGNCLTNLHIAWKFKVQCENSDLKLRQYYINQQQKQFVHNFDSVHISVKHDNYSDKCDDAFAQTITQTHISVGSAIMDHF</sequence>
<feature type="binding site" evidence="1">
    <location>
        <position position="34"/>
    </location>
    <ligand>
        <name>Zn(2+)</name>
        <dbReference type="ChEBI" id="CHEBI:29105"/>
    </ligand>
</feature>
<dbReference type="Proteomes" id="UP000051574">
    <property type="component" value="Unassembled WGS sequence"/>
</dbReference>
<feature type="binding site" evidence="1">
    <location>
        <position position="79"/>
    </location>
    <ligand>
        <name>Zn(2+)</name>
        <dbReference type="ChEBI" id="CHEBI:29105"/>
    </ligand>
</feature>
<organism evidence="3 4">
    <name type="scientific">Oryctes borbonicus</name>
    <dbReference type="NCBI Taxonomy" id="1629725"/>
    <lineage>
        <taxon>Eukaryota</taxon>
        <taxon>Metazoa</taxon>
        <taxon>Ecdysozoa</taxon>
        <taxon>Arthropoda</taxon>
        <taxon>Hexapoda</taxon>
        <taxon>Insecta</taxon>
        <taxon>Pterygota</taxon>
        <taxon>Neoptera</taxon>
        <taxon>Endopterygota</taxon>
        <taxon>Coleoptera</taxon>
        <taxon>Polyphaga</taxon>
        <taxon>Scarabaeiformia</taxon>
        <taxon>Scarabaeidae</taxon>
        <taxon>Dynastinae</taxon>
        <taxon>Oryctes</taxon>
    </lineage>
</organism>
<protein>
    <submittedName>
        <fullName evidence="3">Zinc-finger associated domain containing protein</fullName>
    </submittedName>
</protein>
<keyword evidence="1" id="KW-0479">Metal-binding</keyword>
<dbReference type="GO" id="GO:0008270">
    <property type="term" value="F:zinc ion binding"/>
    <property type="evidence" value="ECO:0007669"/>
    <property type="project" value="UniProtKB-UniRule"/>
</dbReference>
<keyword evidence="1" id="KW-0862">Zinc</keyword>
<evidence type="ECO:0000259" key="2">
    <source>
        <dbReference type="PROSITE" id="PS51915"/>
    </source>
</evidence>
<accession>A0A0T6BIW2</accession>